<evidence type="ECO:0000256" key="10">
    <source>
        <dbReference type="ARBA" id="ARBA00023319"/>
    </source>
</evidence>
<keyword evidence="2" id="KW-1003">Cell membrane</keyword>
<evidence type="ECO:0000256" key="7">
    <source>
        <dbReference type="ARBA" id="ARBA00023157"/>
    </source>
</evidence>
<evidence type="ECO:0000256" key="9">
    <source>
        <dbReference type="ARBA" id="ARBA00023180"/>
    </source>
</evidence>
<evidence type="ECO:0000313" key="16">
    <source>
        <dbReference type="Proteomes" id="UP001623349"/>
    </source>
</evidence>
<keyword evidence="10" id="KW-0393">Immunoglobulin domain</keyword>
<dbReference type="CDD" id="cd16087">
    <property type="entry name" value="IgV_CD86"/>
    <property type="match status" value="1"/>
</dbReference>
<dbReference type="SMART" id="SM00406">
    <property type="entry name" value="IGv"/>
    <property type="match status" value="1"/>
</dbReference>
<dbReference type="EMBL" id="BAAFST010000016">
    <property type="protein sequence ID" value="GAB1300246.1"/>
    <property type="molecule type" value="Genomic_DNA"/>
</dbReference>
<evidence type="ECO:0000259" key="14">
    <source>
        <dbReference type="PROSITE" id="PS50835"/>
    </source>
</evidence>
<keyword evidence="16" id="KW-1185">Reference proteome</keyword>
<dbReference type="Gene3D" id="2.60.40.10">
    <property type="entry name" value="Immunoglobulins"/>
    <property type="match status" value="2"/>
</dbReference>
<dbReference type="InterPro" id="IPR013783">
    <property type="entry name" value="Ig-like_fold"/>
</dbReference>
<dbReference type="InterPro" id="IPR036179">
    <property type="entry name" value="Ig-like_dom_sf"/>
</dbReference>
<evidence type="ECO:0000256" key="6">
    <source>
        <dbReference type="ARBA" id="ARBA00023136"/>
    </source>
</evidence>
<dbReference type="PANTHER" id="PTHR25466">
    <property type="entry name" value="T-LYMPHOCYTE ACTIVATION ANTIGEN"/>
    <property type="match status" value="1"/>
</dbReference>
<dbReference type="InterPro" id="IPR051713">
    <property type="entry name" value="T-cell_Activation_Regulation"/>
</dbReference>
<evidence type="ECO:0000256" key="13">
    <source>
        <dbReference type="SAM" id="SignalP"/>
    </source>
</evidence>
<evidence type="ECO:0000256" key="11">
    <source>
        <dbReference type="SAM" id="MobiDB-lite"/>
    </source>
</evidence>
<dbReference type="InterPro" id="IPR007110">
    <property type="entry name" value="Ig-like_dom"/>
</dbReference>
<evidence type="ECO:0000256" key="1">
    <source>
        <dbReference type="ARBA" id="ARBA00004251"/>
    </source>
</evidence>
<organism evidence="15 16">
    <name type="scientific">Apodemus speciosus</name>
    <name type="common">Large Japanese field mouse</name>
    <dbReference type="NCBI Taxonomy" id="105296"/>
    <lineage>
        <taxon>Eukaryota</taxon>
        <taxon>Metazoa</taxon>
        <taxon>Chordata</taxon>
        <taxon>Craniata</taxon>
        <taxon>Vertebrata</taxon>
        <taxon>Euteleostomi</taxon>
        <taxon>Mammalia</taxon>
        <taxon>Eutheria</taxon>
        <taxon>Euarchontoglires</taxon>
        <taxon>Glires</taxon>
        <taxon>Rodentia</taxon>
        <taxon>Myomorpha</taxon>
        <taxon>Muroidea</taxon>
        <taxon>Muridae</taxon>
        <taxon>Murinae</taxon>
        <taxon>Apodemus</taxon>
    </lineage>
</organism>
<evidence type="ECO:0000256" key="8">
    <source>
        <dbReference type="ARBA" id="ARBA00023170"/>
    </source>
</evidence>
<dbReference type="Proteomes" id="UP001623349">
    <property type="component" value="Unassembled WGS sequence"/>
</dbReference>
<dbReference type="SUPFAM" id="SSF48726">
    <property type="entry name" value="Immunoglobulin"/>
    <property type="match status" value="1"/>
</dbReference>
<sequence length="405" mass="45514">MDLAILLFVTIFVLSALKRCARCTSPMPGSVDILRDHRFSWGGLQDAVSMKRQAYFNGTAYLPCPSTKAQNMTLSELVVFWQDKQNLVLYEHYLGTEKLDSVNAKYRGRTSFDGDNWTLRLHNVQIKDMGSYTCFIQKKAPTGSIIIQQTVTELSVIVFLKMRPGACKNHKHCEFLMEIYLIPEWEGEMFPCGNEGQIVRATSSESTANFSEPEIELTQNITRNSPINLTCSSKQGYPKPTKMYFLITNSTNERGDNMQISQDNVTELFSVSISLSLQFPDGVFNMTVMCILETESMNISSKHCNLVSPESQSDQENWIQIPVSISVVCCFAAVLSVFTVAKSYHKKQNQPGRPRGMKCTLKQDGSADRESNNLEELELQIVPAETKCRVKAVSGRGKLKSVCLK</sequence>
<keyword evidence="6 12" id="KW-0472">Membrane</keyword>
<keyword evidence="7" id="KW-1015">Disulfide bond</keyword>
<comment type="caution">
    <text evidence="15">The sequence shown here is derived from an EMBL/GenBank/DDBJ whole genome shotgun (WGS) entry which is preliminary data.</text>
</comment>
<feature type="chain" id="PRO_5045905586" evidence="13">
    <location>
        <begin position="24"/>
        <end position="405"/>
    </location>
</feature>
<feature type="transmembrane region" description="Helical" evidence="12">
    <location>
        <begin position="318"/>
        <end position="341"/>
    </location>
</feature>
<dbReference type="InterPro" id="IPR013106">
    <property type="entry name" value="Ig_V-set"/>
</dbReference>
<evidence type="ECO:0000256" key="12">
    <source>
        <dbReference type="SAM" id="Phobius"/>
    </source>
</evidence>
<reference evidence="15 16" key="1">
    <citation type="submission" date="2024-08" db="EMBL/GenBank/DDBJ databases">
        <title>The draft genome of Apodemus speciosus.</title>
        <authorList>
            <person name="Nabeshima K."/>
            <person name="Suzuki S."/>
            <person name="Onuma M."/>
        </authorList>
    </citation>
    <scope>NUCLEOTIDE SEQUENCE [LARGE SCALE GENOMIC DNA]</scope>
    <source>
        <strain evidence="15">IB14-021</strain>
    </source>
</reference>
<keyword evidence="3 12" id="KW-0812">Transmembrane</keyword>
<dbReference type="PANTHER" id="PTHR25466:SF2">
    <property type="entry name" value="T-LYMPHOCYTE ACTIVATION ANTIGEN CD86"/>
    <property type="match status" value="1"/>
</dbReference>
<protein>
    <submittedName>
        <fullName evidence="15">T-lymphocyte activation antigen CD86</fullName>
    </submittedName>
</protein>
<name>A0ABQ0FM02_APOSI</name>
<evidence type="ECO:0000256" key="2">
    <source>
        <dbReference type="ARBA" id="ARBA00022475"/>
    </source>
</evidence>
<keyword evidence="5 12" id="KW-1133">Transmembrane helix</keyword>
<accession>A0ABQ0FM02</accession>
<evidence type="ECO:0000256" key="4">
    <source>
        <dbReference type="ARBA" id="ARBA00022729"/>
    </source>
</evidence>
<dbReference type="InterPro" id="IPR037677">
    <property type="entry name" value="CD86_IgV"/>
</dbReference>
<evidence type="ECO:0000313" key="15">
    <source>
        <dbReference type="EMBL" id="GAB1300246.1"/>
    </source>
</evidence>
<feature type="region of interest" description="Disordered" evidence="11">
    <location>
        <begin position="348"/>
        <end position="370"/>
    </location>
</feature>
<dbReference type="PROSITE" id="PS50835">
    <property type="entry name" value="IG_LIKE"/>
    <property type="match status" value="1"/>
</dbReference>
<feature type="signal peptide" evidence="13">
    <location>
        <begin position="1"/>
        <end position="23"/>
    </location>
</feature>
<feature type="domain" description="Ig-like" evidence="14">
    <location>
        <begin position="28"/>
        <end position="152"/>
    </location>
</feature>
<dbReference type="Pfam" id="PF07686">
    <property type="entry name" value="V-set"/>
    <property type="match status" value="1"/>
</dbReference>
<evidence type="ECO:0000256" key="5">
    <source>
        <dbReference type="ARBA" id="ARBA00022989"/>
    </source>
</evidence>
<keyword evidence="4 13" id="KW-0732">Signal</keyword>
<keyword evidence="9" id="KW-0325">Glycoprotein</keyword>
<comment type="subcellular location">
    <subcellularLocation>
        <location evidence="1">Cell membrane</location>
        <topology evidence="1">Single-pass type I membrane protein</topology>
    </subcellularLocation>
</comment>
<evidence type="ECO:0000256" key="3">
    <source>
        <dbReference type="ARBA" id="ARBA00022692"/>
    </source>
</evidence>
<keyword evidence="8" id="KW-0675">Receptor</keyword>
<gene>
    <name evidence="15" type="ORF">APTSU1_001548400</name>
</gene>
<proteinExistence type="predicted"/>